<evidence type="ECO:0000256" key="1">
    <source>
        <dbReference type="SAM" id="Coils"/>
    </source>
</evidence>
<dbReference type="KEGG" id="ptm:GSPATT00038965001"/>
<evidence type="ECO:0000259" key="2">
    <source>
        <dbReference type="Pfam" id="PF00564"/>
    </source>
</evidence>
<reference evidence="3" key="2">
    <citation type="submission" date="2006-03" db="EMBL/GenBank/DDBJ databases">
        <authorList>
            <consortium name="Genoscope"/>
        </authorList>
    </citation>
    <scope>NUCLEOTIDE SEQUENCE</scope>
    <source>
        <strain evidence="3">Stock d4-2</strain>
    </source>
</reference>
<dbReference type="GeneID" id="5019512"/>
<dbReference type="OMA" id="MENYEIF"/>
<accession>A0C6B3</accession>
<feature type="coiled-coil region" evidence="1">
    <location>
        <begin position="222"/>
        <end position="260"/>
    </location>
</feature>
<dbReference type="EMBL" id="CT868173">
    <property type="protein sequence ID" value="CAK73947.1"/>
    <property type="molecule type" value="Genomic_DNA"/>
</dbReference>
<dbReference type="Pfam" id="PF00564">
    <property type="entry name" value="PB1"/>
    <property type="match status" value="1"/>
</dbReference>
<dbReference type="SUPFAM" id="SSF54277">
    <property type="entry name" value="CAD &amp; PB1 domains"/>
    <property type="match status" value="1"/>
</dbReference>
<dbReference type="EMBL" id="CT868043">
    <property type="protein sequence ID" value="CAK66330.1"/>
    <property type="molecule type" value="Genomic_DNA"/>
</dbReference>
<gene>
    <name evidence="3" type="ORF">GSPATT00035459001</name>
    <name evidence="4" type="ORF">GSPATT00038965001</name>
</gene>
<dbReference type="RefSeq" id="XP_001433727.1">
    <property type="nucleotide sequence ID" value="XM_001433690.1"/>
</dbReference>
<protein>
    <submittedName>
        <fullName evidence="3">Chromosome undetermined scaffold_151, whole genome shotgun sequence</fullName>
    </submittedName>
    <submittedName>
        <fullName evidence="4">Chromosome undetermined scaffold_269, whole genome shotgun sequence</fullName>
    </submittedName>
</protein>
<keyword evidence="1" id="KW-0175">Coiled coil</keyword>
<dbReference type="HOGENOM" id="CLU_1028381_0_0_1"/>
<dbReference type="OrthoDB" id="315970at2759"/>
<dbReference type="InParanoid" id="A0C6B3"/>
<organism evidence="3 5">
    <name type="scientific">Paramecium tetraurelia</name>
    <dbReference type="NCBI Taxonomy" id="5888"/>
    <lineage>
        <taxon>Eukaryota</taxon>
        <taxon>Sar</taxon>
        <taxon>Alveolata</taxon>
        <taxon>Ciliophora</taxon>
        <taxon>Intramacronucleata</taxon>
        <taxon>Oligohymenophorea</taxon>
        <taxon>Peniculida</taxon>
        <taxon>Parameciidae</taxon>
        <taxon>Paramecium</taxon>
    </lineage>
</organism>
<sequence>MDIQLRYQNDQTVFNGVESYDDLQQEIQLKYPLLINIELTYQDEEGDVIQVSNTSDIIAITDLSKVILQMDAQIDYVKLGELERLEREEDQRQRLLQDRRNLLQYEIKKEMENYEIFNLEKSANESKYNEEIEELMDRCKKLKDTEREPIIDFKIIFQNSNILGLIREKESNLLLMEDKTGFDTKLQSIQREVDDAFGNLLQQRILDHQAKHNNWIEKKCQINKIYQELQILETEKQEQLERLDMILKRSQENMAKMKAQLNQPPSNDDYQFDSFMF</sequence>
<feature type="domain" description="PB1" evidence="2">
    <location>
        <begin position="2"/>
        <end position="59"/>
    </location>
</feature>
<dbReference type="GeneID" id="5027128"/>
<dbReference type="Proteomes" id="UP000000600">
    <property type="component" value="Unassembled WGS sequence"/>
</dbReference>
<evidence type="ECO:0000313" key="4">
    <source>
        <dbReference type="EMBL" id="CAK73947.1"/>
    </source>
</evidence>
<dbReference type="AlphaFoldDB" id="A0C6B3"/>
<name>A0C6B3_PARTE</name>
<evidence type="ECO:0000313" key="5">
    <source>
        <dbReference type="Proteomes" id="UP000000600"/>
    </source>
</evidence>
<dbReference type="KEGG" id="ptm:GSPATT00035459001"/>
<evidence type="ECO:0000313" key="3">
    <source>
        <dbReference type="EMBL" id="CAK66330.1"/>
    </source>
</evidence>
<reference evidence="3 5" key="1">
    <citation type="journal article" date="2006" name="Nature">
        <title>Global trends of whole-genome duplications revealed by the ciliate Paramecium tetraurelia.</title>
        <authorList>
            <consortium name="Genoscope"/>
            <person name="Aury J.-M."/>
            <person name="Jaillon O."/>
            <person name="Duret L."/>
            <person name="Noel B."/>
            <person name="Jubin C."/>
            <person name="Porcel B.M."/>
            <person name="Segurens B."/>
            <person name="Daubin V."/>
            <person name="Anthouard V."/>
            <person name="Aiach N."/>
            <person name="Arnaiz O."/>
            <person name="Billaut A."/>
            <person name="Beisson J."/>
            <person name="Blanc I."/>
            <person name="Bouhouche K."/>
            <person name="Camara F."/>
            <person name="Duharcourt S."/>
            <person name="Guigo R."/>
            <person name="Gogendeau D."/>
            <person name="Katinka M."/>
            <person name="Keller A.-M."/>
            <person name="Kissmehl R."/>
            <person name="Klotz C."/>
            <person name="Koll F."/>
            <person name="Le Moue A."/>
            <person name="Lepere C."/>
            <person name="Malinsky S."/>
            <person name="Nowacki M."/>
            <person name="Nowak J.K."/>
            <person name="Plattner H."/>
            <person name="Poulain J."/>
            <person name="Ruiz F."/>
            <person name="Serrano V."/>
            <person name="Zagulski M."/>
            <person name="Dessen P."/>
            <person name="Betermier M."/>
            <person name="Weissenbach J."/>
            <person name="Scarpelli C."/>
            <person name="Schachter V."/>
            <person name="Sperling L."/>
            <person name="Meyer E."/>
            <person name="Cohen J."/>
            <person name="Wincker P."/>
        </authorList>
    </citation>
    <scope>NUCLEOTIDE SEQUENCE [LARGE SCALE GENOMIC DNA]</scope>
    <source>
        <strain evidence="3 5">Stock d4-2</strain>
    </source>
</reference>
<keyword evidence="5" id="KW-1185">Reference proteome</keyword>
<proteinExistence type="predicted"/>
<dbReference type="RefSeq" id="XP_001441344.1">
    <property type="nucleotide sequence ID" value="XM_001441307.1"/>
</dbReference>
<dbReference type="InterPro" id="IPR000270">
    <property type="entry name" value="PB1_dom"/>
</dbReference>
<feature type="coiled-coil region" evidence="1">
    <location>
        <begin position="82"/>
        <end position="145"/>
    </location>
</feature>